<reference evidence="2 3" key="1">
    <citation type="journal article" date="2014" name="Genome Biol. Evol.">
        <title>Comparative genomics and transcriptomics analyses reveal divergent lifestyle features of nematode endoparasitic fungus Hirsutella minnesotensis.</title>
        <authorList>
            <person name="Lai Y."/>
            <person name="Liu K."/>
            <person name="Zhang X."/>
            <person name="Zhang X."/>
            <person name="Li K."/>
            <person name="Wang N."/>
            <person name="Shu C."/>
            <person name="Wu Y."/>
            <person name="Wang C."/>
            <person name="Bushley K.E."/>
            <person name="Xiang M."/>
            <person name="Liu X."/>
        </authorList>
    </citation>
    <scope>NUCLEOTIDE SEQUENCE [LARGE SCALE GENOMIC DNA]</scope>
    <source>
        <strain evidence="2 3">3608</strain>
    </source>
</reference>
<name>A0A0F7ZPC3_9HYPO</name>
<proteinExistence type="predicted"/>
<dbReference type="OrthoDB" id="5050747at2759"/>
<dbReference type="Proteomes" id="UP000054481">
    <property type="component" value="Unassembled WGS sequence"/>
</dbReference>
<feature type="compositionally biased region" description="Basic and acidic residues" evidence="1">
    <location>
        <begin position="506"/>
        <end position="523"/>
    </location>
</feature>
<feature type="region of interest" description="Disordered" evidence="1">
    <location>
        <begin position="498"/>
        <end position="529"/>
    </location>
</feature>
<keyword evidence="3" id="KW-1185">Reference proteome</keyword>
<accession>A0A0F7ZPC3</accession>
<gene>
    <name evidence="2" type="ORF">HIM_05444</name>
</gene>
<protein>
    <submittedName>
        <fullName evidence="2">Uncharacterized protein</fullName>
    </submittedName>
</protein>
<evidence type="ECO:0000313" key="2">
    <source>
        <dbReference type="EMBL" id="KJZ75250.1"/>
    </source>
</evidence>
<dbReference type="AlphaFoldDB" id="A0A0F7ZPC3"/>
<evidence type="ECO:0000256" key="1">
    <source>
        <dbReference type="SAM" id="MobiDB-lite"/>
    </source>
</evidence>
<organism evidence="2 3">
    <name type="scientific">Hirsutella minnesotensis 3608</name>
    <dbReference type="NCBI Taxonomy" id="1043627"/>
    <lineage>
        <taxon>Eukaryota</taxon>
        <taxon>Fungi</taxon>
        <taxon>Dikarya</taxon>
        <taxon>Ascomycota</taxon>
        <taxon>Pezizomycotina</taxon>
        <taxon>Sordariomycetes</taxon>
        <taxon>Hypocreomycetidae</taxon>
        <taxon>Hypocreales</taxon>
        <taxon>Ophiocordycipitaceae</taxon>
        <taxon>Hirsutella</taxon>
    </lineage>
</organism>
<evidence type="ECO:0000313" key="3">
    <source>
        <dbReference type="Proteomes" id="UP000054481"/>
    </source>
</evidence>
<dbReference type="EMBL" id="KQ030519">
    <property type="protein sequence ID" value="KJZ75250.1"/>
    <property type="molecule type" value="Genomic_DNA"/>
</dbReference>
<sequence>MSMSTYPIYEFDYYDFPDEYLGVPHLDPMNEAWKRELEDYEDSLEEYGECHEYSLSRENRTDTDASHVAALQPVPSEAGQATSALPQSLVEPQTIVPGESSTDEALSFVRHELHEAVQATAALLKVPSTASTYGELFLSLIVDPSHARQMRSFMETLRYRIIGRSLVPVDEFANKPDRQNWDVHDIKLNRQWGQFCEDLQQTTDQVVIKEMAAPSGPDRSKITFLWHYPTNTSPNTTYSHVLDPGSKIVGIQKNKIGFPRDVKTVNLIPIRIVYNKAAVHHEPKWAKSFSDWGKIYPKCLEFVDEVTSNDKLVVAMGIPAFKELVKMAERRGWSVKKGLLATRVKFFEGQGHFAMARDSKGQIQQVILRSCHGQTAFHNVDIEKGAVWDLLYNAACDFAGVPIKNLEYFAWRSTNVRPPEQPTLDELRKRVGITNYFELHRQLADWEKTNKIVIQWDDIEEFFAAELRDKPRLREIADLFREKNYSPLDAIRHYTQMKGNSTREANSAKRKAEEALEHPEPSKKRGAAQRNTYWGPGVAAWDKVTAVMASQQVQYVLARREDMTALKPGERRAIRKIDQLRECHADPDGQTPGYLTRNQVRMEVILDFQIQFYSKTYQGGFPYQPGQPGFPWPADDPHPAMMLCETEGVSGEGIKEQFRAPRV</sequence>